<evidence type="ECO:0000313" key="4">
    <source>
        <dbReference type="Proteomes" id="UP000245506"/>
    </source>
</evidence>
<keyword evidence="3" id="KW-0378">Hydrolase</keyword>
<evidence type="ECO:0000313" key="3">
    <source>
        <dbReference type="EMBL" id="PWQ94882.1"/>
    </source>
</evidence>
<sequence>MPRVDAHHHFWDPLTRTYPWMVGDALSPIRRPFSPEDLKSLLAKANIDKTVLVQTVSDIDETREFLKIAVDTDYVAGVVGWVDLTATDITQQLNTLKSGVGGEYLVGIRHQVHDENNPDWISLPEVMRGITAIGEAGLVYDLLIKERELPASILCIKANPNVKFVIDHIAKPTIASGELQPWSDLMTEIAAQKNVWCKLSGMVTEANWDDWTPQTLAPYVNKLLALFGDDKLMFGSDWPVCLLASDYAGVTNALENLTQHLDQSAKEKLWGQNAMQLYSLKI</sequence>
<evidence type="ECO:0000256" key="1">
    <source>
        <dbReference type="ARBA" id="ARBA00038310"/>
    </source>
</evidence>
<name>A0A317CFE0_9GAMM</name>
<dbReference type="Proteomes" id="UP000245506">
    <property type="component" value="Unassembled WGS sequence"/>
</dbReference>
<protein>
    <submittedName>
        <fullName evidence="3">Amidohydrolase</fullName>
    </submittedName>
</protein>
<dbReference type="InterPro" id="IPR052350">
    <property type="entry name" value="Metallo-dep_Lactonases"/>
</dbReference>
<dbReference type="AlphaFoldDB" id="A0A317CFE0"/>
<organism evidence="3 4">
    <name type="scientific">Leucothrix arctica</name>
    <dbReference type="NCBI Taxonomy" id="1481894"/>
    <lineage>
        <taxon>Bacteria</taxon>
        <taxon>Pseudomonadati</taxon>
        <taxon>Pseudomonadota</taxon>
        <taxon>Gammaproteobacteria</taxon>
        <taxon>Thiotrichales</taxon>
        <taxon>Thiotrichaceae</taxon>
        <taxon>Leucothrix</taxon>
    </lineage>
</organism>
<dbReference type="EMBL" id="QGKL01000038">
    <property type="protein sequence ID" value="PWQ94882.1"/>
    <property type="molecule type" value="Genomic_DNA"/>
</dbReference>
<dbReference type="RefSeq" id="WP_109824085.1">
    <property type="nucleotide sequence ID" value="NZ_QGKL01000038.1"/>
</dbReference>
<dbReference type="PANTHER" id="PTHR43569">
    <property type="entry name" value="AMIDOHYDROLASE"/>
    <property type="match status" value="1"/>
</dbReference>
<dbReference type="Gene3D" id="3.20.20.140">
    <property type="entry name" value="Metal-dependent hydrolases"/>
    <property type="match status" value="1"/>
</dbReference>
<dbReference type="PANTHER" id="PTHR43569:SF2">
    <property type="entry name" value="AMIDOHYDROLASE-RELATED DOMAIN-CONTAINING PROTEIN"/>
    <property type="match status" value="1"/>
</dbReference>
<dbReference type="OrthoDB" id="9787654at2"/>
<proteinExistence type="inferred from homology"/>
<dbReference type="InterPro" id="IPR032466">
    <property type="entry name" value="Metal_Hydrolase"/>
</dbReference>
<reference evidence="3 4" key="1">
    <citation type="submission" date="2018-05" db="EMBL/GenBank/DDBJ databases">
        <title>Leucothrix arctica sp. nov., isolated from Arctic seawater.</title>
        <authorList>
            <person name="Choi A."/>
            <person name="Baek K."/>
        </authorList>
    </citation>
    <scope>NUCLEOTIDE SEQUENCE [LARGE SCALE GENOMIC DNA]</scope>
    <source>
        <strain evidence="3 4">IMCC9719</strain>
    </source>
</reference>
<keyword evidence="4" id="KW-1185">Reference proteome</keyword>
<dbReference type="Pfam" id="PF04909">
    <property type="entry name" value="Amidohydro_2"/>
    <property type="match status" value="1"/>
</dbReference>
<comment type="caution">
    <text evidence="3">The sequence shown here is derived from an EMBL/GenBank/DDBJ whole genome shotgun (WGS) entry which is preliminary data.</text>
</comment>
<evidence type="ECO:0000259" key="2">
    <source>
        <dbReference type="Pfam" id="PF04909"/>
    </source>
</evidence>
<gene>
    <name evidence="3" type="ORF">DKT75_14120</name>
</gene>
<accession>A0A317CFE0</accession>
<feature type="domain" description="Amidohydrolase-related" evidence="2">
    <location>
        <begin position="4"/>
        <end position="279"/>
    </location>
</feature>
<dbReference type="SUPFAM" id="SSF51556">
    <property type="entry name" value="Metallo-dependent hydrolases"/>
    <property type="match status" value="1"/>
</dbReference>
<dbReference type="InterPro" id="IPR006680">
    <property type="entry name" value="Amidohydro-rel"/>
</dbReference>
<comment type="similarity">
    <text evidence="1">Belongs to the metallo-dependent hydrolases superfamily.</text>
</comment>
<dbReference type="GO" id="GO:0016787">
    <property type="term" value="F:hydrolase activity"/>
    <property type="evidence" value="ECO:0007669"/>
    <property type="project" value="UniProtKB-KW"/>
</dbReference>